<evidence type="ECO:0000313" key="3">
    <source>
        <dbReference type="Proteomes" id="UP000218702"/>
    </source>
</evidence>
<dbReference type="AlphaFoldDB" id="A0A1Z4V0V9"/>
<dbReference type="GO" id="GO:0016746">
    <property type="term" value="F:acyltransferase activity"/>
    <property type="evidence" value="ECO:0007669"/>
    <property type="project" value="UniProtKB-KW"/>
</dbReference>
<dbReference type="EMBL" id="AP018316">
    <property type="protein sequence ID" value="BAZ85105.1"/>
    <property type="molecule type" value="Genomic_DNA"/>
</dbReference>
<organism evidence="2 3">
    <name type="scientific">Dolichospermum compactum NIES-806</name>
    <dbReference type="NCBI Taxonomy" id="1973481"/>
    <lineage>
        <taxon>Bacteria</taxon>
        <taxon>Bacillati</taxon>
        <taxon>Cyanobacteriota</taxon>
        <taxon>Cyanophyceae</taxon>
        <taxon>Nostocales</taxon>
        <taxon>Aphanizomenonaceae</taxon>
        <taxon>Dolichospermum</taxon>
        <taxon>Dolichospermum compactum</taxon>
    </lineage>
</organism>
<gene>
    <name evidence="1" type="ORF">NIES806_13050</name>
    <name evidence="2" type="ORF">NIES806_13170</name>
</gene>
<dbReference type="Proteomes" id="UP000218702">
    <property type="component" value="Chromosome"/>
</dbReference>
<keyword evidence="2" id="KW-0012">Acyltransferase</keyword>
<reference evidence="2 3" key="1">
    <citation type="submission" date="2017-06" db="EMBL/GenBank/DDBJ databases">
        <title>Genome sequencing of cyanobaciteial culture collection at National Institute for Environmental Studies (NIES).</title>
        <authorList>
            <person name="Hirose Y."/>
            <person name="Shimura Y."/>
            <person name="Fujisawa T."/>
            <person name="Nakamura Y."/>
            <person name="Kawachi M."/>
        </authorList>
    </citation>
    <scope>NUCLEOTIDE SEQUENCE [LARGE SCALE GENOMIC DNA]</scope>
    <source>
        <strain evidence="2 3">NIES-806</strain>
    </source>
</reference>
<evidence type="ECO:0000313" key="2">
    <source>
        <dbReference type="EMBL" id="BAZ85117.1"/>
    </source>
</evidence>
<name>A0A1Z4V0V9_9CYAN</name>
<protein>
    <submittedName>
        <fullName evidence="2">Phospholipid/glycerol acyltransferase</fullName>
    </submittedName>
</protein>
<accession>A0A1Z4V0V9</accession>
<dbReference type="KEGG" id="dcm:NIES806_13170"/>
<dbReference type="EMBL" id="AP018316">
    <property type="protein sequence ID" value="BAZ85117.1"/>
    <property type="molecule type" value="Genomic_DNA"/>
</dbReference>
<evidence type="ECO:0000313" key="1">
    <source>
        <dbReference type="EMBL" id="BAZ85105.1"/>
    </source>
</evidence>
<keyword evidence="3" id="KW-1185">Reference proteome</keyword>
<dbReference type="KEGG" id="dcm:NIES806_13050"/>
<keyword evidence="2" id="KW-0808">Transferase</keyword>
<proteinExistence type="predicted"/>
<sequence length="51" mass="5960">MRLVESFVAVPGMYIREKPTVERFAEMTLLLWDMINKINDTYSLPTKKIGI</sequence>